<name>A0AAX6BQ31_PRIMG</name>
<reference evidence="1" key="1">
    <citation type="journal article" date="2024" name="Appl Microbiol">
        <title>Effect of kuratsuki Bacillus and Priestia on Taste of Sake.</title>
        <authorList>
            <person name="Kobayashi K."/>
            <person name="Nishida H."/>
        </authorList>
    </citation>
    <scope>NUCLEOTIDE SEQUENCE</scope>
    <source>
        <strain evidence="1">B-12</strain>
    </source>
</reference>
<sequence length="75" mass="8914">MVEGKSERGIDIVDEKSNSFGFFIEMVNEGFMSQSRFYLKKCKRIQIDLLNKRSNYFIMVYRSMCSCFEFGKIEN</sequence>
<dbReference type="Proteomes" id="UP001165240">
    <property type="component" value="Unassembled WGS sequence"/>
</dbReference>
<proteinExistence type="predicted"/>
<comment type="caution">
    <text evidence="1">The sequence shown here is derived from an EMBL/GenBank/DDBJ whole genome shotgun (WGS) entry which is preliminary data.</text>
</comment>
<evidence type="ECO:0000313" key="1">
    <source>
        <dbReference type="EMBL" id="GMG75810.1"/>
    </source>
</evidence>
<dbReference type="EMBL" id="BSYK01000001">
    <property type="protein sequence ID" value="GMG75810.1"/>
    <property type="molecule type" value="Genomic_DNA"/>
</dbReference>
<evidence type="ECO:0000313" key="2">
    <source>
        <dbReference type="Proteomes" id="UP001165240"/>
    </source>
</evidence>
<gene>
    <name evidence="1" type="ORF">ShirakiTB12_42780</name>
</gene>
<protein>
    <submittedName>
        <fullName evidence="1">Uncharacterized protein</fullName>
    </submittedName>
</protein>
<accession>A0AAX6BQ31</accession>
<organism evidence="1 2">
    <name type="scientific">Priestia megaterium</name>
    <name type="common">Bacillus megaterium</name>
    <dbReference type="NCBI Taxonomy" id="1404"/>
    <lineage>
        <taxon>Bacteria</taxon>
        <taxon>Bacillati</taxon>
        <taxon>Bacillota</taxon>
        <taxon>Bacilli</taxon>
        <taxon>Bacillales</taxon>
        <taxon>Bacillaceae</taxon>
        <taxon>Priestia</taxon>
    </lineage>
</organism>
<dbReference type="AlphaFoldDB" id="A0AAX6BQ31"/>